<keyword evidence="2" id="KW-1185">Reference proteome</keyword>
<evidence type="ECO:0000313" key="2">
    <source>
        <dbReference type="Proteomes" id="UP001163878"/>
    </source>
</evidence>
<gene>
    <name evidence="1" type="ORF">OGH68_35935</name>
</gene>
<dbReference type="RefSeq" id="WP_264249793.1">
    <property type="nucleotide sequence ID" value="NZ_CP107567.1"/>
</dbReference>
<proteinExistence type="predicted"/>
<organism evidence="1 2">
    <name type="scientific">Streptomyces peucetius</name>
    <dbReference type="NCBI Taxonomy" id="1950"/>
    <lineage>
        <taxon>Bacteria</taxon>
        <taxon>Bacillati</taxon>
        <taxon>Actinomycetota</taxon>
        <taxon>Actinomycetes</taxon>
        <taxon>Kitasatosporales</taxon>
        <taxon>Streptomycetaceae</taxon>
        <taxon>Streptomyces</taxon>
    </lineage>
</organism>
<dbReference type="Proteomes" id="UP001163878">
    <property type="component" value="Chromosome"/>
</dbReference>
<reference evidence="1" key="1">
    <citation type="submission" date="2022-10" db="EMBL/GenBank/DDBJ databases">
        <title>Cytochrome P450 Catalyzes Benzene Ring Formation in the Biosynthesis of Trialkyl-Substituted Aromatic Polyketides.</title>
        <authorList>
            <person name="Zhao E."/>
            <person name="Ge H."/>
        </authorList>
    </citation>
    <scope>NUCLEOTIDE SEQUENCE</scope>
    <source>
        <strain evidence="1">NA0869</strain>
    </source>
</reference>
<dbReference type="EMBL" id="CP107567">
    <property type="protein sequence ID" value="UYQ66310.1"/>
    <property type="molecule type" value="Genomic_DNA"/>
</dbReference>
<name>A0ABY6IKT3_STRPE</name>
<protein>
    <recommendedName>
        <fullName evidence="3">DUF397 domain-containing protein</fullName>
    </recommendedName>
</protein>
<evidence type="ECO:0000313" key="1">
    <source>
        <dbReference type="EMBL" id="UYQ66310.1"/>
    </source>
</evidence>
<evidence type="ECO:0008006" key="3">
    <source>
        <dbReference type="Google" id="ProtNLM"/>
    </source>
</evidence>
<accession>A0ABY6IKT3</accession>
<sequence>MAEGHLRAGLRQPPVTVADRENTDFLLFAQALSASRSHRRK</sequence>